<dbReference type="GO" id="GO:0043328">
    <property type="term" value="P:protein transport to vacuole involved in ubiquitin-dependent protein catabolic process via the multivesicular body sorting pathway"/>
    <property type="evidence" value="ECO:0007669"/>
    <property type="project" value="TreeGrafter"/>
</dbReference>
<evidence type="ECO:0000313" key="5">
    <source>
        <dbReference type="Proteomes" id="UP000565441"/>
    </source>
</evidence>
<dbReference type="FunFam" id="2.30.30.40:FF:000072">
    <property type="entry name" value="Unconventional Myosin IB"/>
    <property type="match status" value="1"/>
</dbReference>
<evidence type="ECO:0000259" key="3">
    <source>
        <dbReference type="PROSITE" id="PS50002"/>
    </source>
</evidence>
<dbReference type="OrthoDB" id="5983572at2759"/>
<dbReference type="AlphaFoldDB" id="A0A8H5GTB8"/>
<dbReference type="SUPFAM" id="SSF50044">
    <property type="entry name" value="SH3-domain"/>
    <property type="match status" value="1"/>
</dbReference>
<dbReference type="EMBL" id="JAACJP010000052">
    <property type="protein sequence ID" value="KAF5370470.1"/>
    <property type="molecule type" value="Genomic_DNA"/>
</dbReference>
<dbReference type="PANTHER" id="PTHR45929">
    <property type="entry name" value="JAK PATHWAY SIGNAL TRANSDUCTION ADAPTOR MOLECULE"/>
    <property type="match status" value="1"/>
</dbReference>
<dbReference type="PANTHER" id="PTHR45929:SF3">
    <property type="entry name" value="JAK PATHWAY SIGNAL TRANSDUCTION ADAPTOR MOLECULE"/>
    <property type="match status" value="1"/>
</dbReference>
<reference evidence="4 5" key="1">
    <citation type="journal article" date="2020" name="ISME J.">
        <title>Uncovering the hidden diversity of litter-decomposition mechanisms in mushroom-forming fungi.</title>
        <authorList>
            <person name="Floudas D."/>
            <person name="Bentzer J."/>
            <person name="Ahren D."/>
            <person name="Johansson T."/>
            <person name="Persson P."/>
            <person name="Tunlid A."/>
        </authorList>
    </citation>
    <scope>NUCLEOTIDE SEQUENCE [LARGE SCALE GENOMIC DNA]</scope>
    <source>
        <strain evidence="4 5">CBS 661.87</strain>
    </source>
</reference>
<sequence length="229" mass="23511">MTSDENAVLLAHIVSQVESNVNFLVAQNHISRADANTFLAKLPANGNAPATTTVTPSLASRVRGMVGAAPTPPAAPPRPATTQQARALWAYNENGQDPDDLSFAAGDIVEIVEETNADWWMGKVHGKQALFPSSYVEKIHNAAPVPAIAPAAAGQKTPYRPFGAAMHGHNAPPPSGAGVNTVGLQQAEGTEEKKGKFGKYGNTMAHSAAGGVGFGAGAAIGGGLVRAIF</sequence>
<evidence type="ECO:0000256" key="1">
    <source>
        <dbReference type="ARBA" id="ARBA00022443"/>
    </source>
</evidence>
<feature type="domain" description="SH3" evidence="3">
    <location>
        <begin position="80"/>
        <end position="141"/>
    </location>
</feature>
<evidence type="ECO:0000256" key="2">
    <source>
        <dbReference type="PROSITE-ProRule" id="PRU00192"/>
    </source>
</evidence>
<organism evidence="4 5">
    <name type="scientific">Tricholomella constricta</name>
    <dbReference type="NCBI Taxonomy" id="117010"/>
    <lineage>
        <taxon>Eukaryota</taxon>
        <taxon>Fungi</taxon>
        <taxon>Dikarya</taxon>
        <taxon>Basidiomycota</taxon>
        <taxon>Agaricomycotina</taxon>
        <taxon>Agaricomycetes</taxon>
        <taxon>Agaricomycetidae</taxon>
        <taxon>Agaricales</taxon>
        <taxon>Tricholomatineae</taxon>
        <taxon>Lyophyllaceae</taxon>
        <taxon>Tricholomella</taxon>
    </lineage>
</organism>
<proteinExistence type="predicted"/>
<dbReference type="InterPro" id="IPR036028">
    <property type="entry name" value="SH3-like_dom_sf"/>
</dbReference>
<gene>
    <name evidence="4" type="ORF">D9615_009757</name>
</gene>
<dbReference type="GO" id="GO:0033565">
    <property type="term" value="C:ESCRT-0 complex"/>
    <property type="evidence" value="ECO:0007669"/>
    <property type="project" value="TreeGrafter"/>
</dbReference>
<comment type="caution">
    <text evidence="4">The sequence shown here is derived from an EMBL/GenBank/DDBJ whole genome shotgun (WGS) entry which is preliminary data.</text>
</comment>
<keyword evidence="5" id="KW-1185">Reference proteome</keyword>
<dbReference type="Pfam" id="PF00018">
    <property type="entry name" value="SH3_1"/>
    <property type="match status" value="1"/>
</dbReference>
<dbReference type="PROSITE" id="PS50002">
    <property type="entry name" value="SH3"/>
    <property type="match status" value="1"/>
</dbReference>
<keyword evidence="1 2" id="KW-0728">SH3 domain</keyword>
<dbReference type="InterPro" id="IPR001452">
    <property type="entry name" value="SH3_domain"/>
</dbReference>
<protein>
    <recommendedName>
        <fullName evidence="3">SH3 domain-containing protein</fullName>
    </recommendedName>
</protein>
<accession>A0A8H5GTB8</accession>
<dbReference type="Gene3D" id="2.30.30.40">
    <property type="entry name" value="SH3 Domains"/>
    <property type="match status" value="1"/>
</dbReference>
<dbReference type="PRINTS" id="PR00452">
    <property type="entry name" value="SH3DOMAIN"/>
</dbReference>
<name>A0A8H5GTB8_9AGAR</name>
<evidence type="ECO:0000313" key="4">
    <source>
        <dbReference type="EMBL" id="KAF5370470.1"/>
    </source>
</evidence>
<dbReference type="SMART" id="SM00326">
    <property type="entry name" value="SH3"/>
    <property type="match status" value="1"/>
</dbReference>
<dbReference type="Proteomes" id="UP000565441">
    <property type="component" value="Unassembled WGS sequence"/>
</dbReference>
<dbReference type="InterPro" id="IPR050670">
    <property type="entry name" value="STAM"/>
</dbReference>